<evidence type="ECO:0000313" key="2">
    <source>
        <dbReference type="Proteomes" id="UP000295357"/>
    </source>
</evidence>
<dbReference type="EMBL" id="SNXE01000007">
    <property type="protein sequence ID" value="TDP07697.1"/>
    <property type="molecule type" value="Genomic_DNA"/>
</dbReference>
<reference evidence="1 2" key="1">
    <citation type="submission" date="2019-03" db="EMBL/GenBank/DDBJ databases">
        <title>Genomic Encyclopedia of Type Strains, Phase IV (KMG-IV): sequencing the most valuable type-strain genomes for metagenomic binning, comparative biology and taxonomic classification.</title>
        <authorList>
            <person name="Goeker M."/>
        </authorList>
    </citation>
    <scope>NUCLEOTIDE SEQUENCE [LARGE SCALE GENOMIC DNA]</scope>
    <source>
        <strain evidence="1 2">DSM 25082</strain>
    </source>
</reference>
<sequence length="162" mass="18407">MNAIVVGAYLPRLDPERLARYVAEDKWRYINVAVPDLRSKGFLKDFTDEYVVERAQEIADETQRELQQAALFEIEVTDSDGTFDISEIEGAWEPSFLSPDGSMLLERLGLSPVNSQSFRVAFWIHQWSEGNELVGSNGPLELPQFAPMPERLWTLAPYAIVD</sequence>
<accession>A0A4R6MZD0</accession>
<organism evidence="1 2">
    <name type="scientific">Roseateles asaccharophilus</name>
    <dbReference type="NCBI Taxonomy" id="582607"/>
    <lineage>
        <taxon>Bacteria</taxon>
        <taxon>Pseudomonadati</taxon>
        <taxon>Pseudomonadota</taxon>
        <taxon>Betaproteobacteria</taxon>
        <taxon>Burkholderiales</taxon>
        <taxon>Sphaerotilaceae</taxon>
        <taxon>Roseateles</taxon>
    </lineage>
</organism>
<dbReference type="RefSeq" id="WP_162849548.1">
    <property type="nucleotide sequence ID" value="NZ_JAUFPJ010000008.1"/>
</dbReference>
<comment type="caution">
    <text evidence="1">The sequence shown here is derived from an EMBL/GenBank/DDBJ whole genome shotgun (WGS) entry which is preliminary data.</text>
</comment>
<gene>
    <name evidence="1" type="ORF">DFR39_107230</name>
</gene>
<proteinExistence type="predicted"/>
<keyword evidence="2" id="KW-1185">Reference proteome</keyword>
<evidence type="ECO:0000313" key="1">
    <source>
        <dbReference type="EMBL" id="TDP07697.1"/>
    </source>
</evidence>
<protein>
    <submittedName>
        <fullName evidence="1">Uncharacterized protein</fullName>
    </submittedName>
</protein>
<name>A0A4R6MZD0_9BURK</name>
<dbReference type="Proteomes" id="UP000295357">
    <property type="component" value="Unassembled WGS sequence"/>
</dbReference>
<dbReference type="AlphaFoldDB" id="A0A4R6MZD0"/>